<proteinExistence type="predicted"/>
<comment type="caution">
    <text evidence="1">The sequence shown here is derived from an EMBL/GenBank/DDBJ whole genome shotgun (WGS) entry which is preliminary data.</text>
</comment>
<evidence type="ECO:0000313" key="2">
    <source>
        <dbReference type="Proteomes" id="UP000292781"/>
    </source>
</evidence>
<reference evidence="1 2" key="1">
    <citation type="submission" date="2019-02" db="EMBL/GenBank/DDBJ databases">
        <title>Siculibacillus lacustris gen. nov., sp. nov., a new rosette-forming bacterium isolated from a freshwater crater lake (Lake St. Ana, Romania).</title>
        <authorList>
            <person name="Felfoldi T."/>
            <person name="Marton Z."/>
            <person name="Szabo A."/>
            <person name="Mentes A."/>
            <person name="Boka K."/>
            <person name="Marialigeti K."/>
            <person name="Mathe I."/>
            <person name="Koncz M."/>
            <person name="Schumann P."/>
            <person name="Toth E."/>
        </authorList>
    </citation>
    <scope>NUCLEOTIDE SEQUENCE [LARGE SCALE GENOMIC DNA]</scope>
    <source>
        <strain evidence="1 2">SA-279</strain>
    </source>
</reference>
<evidence type="ECO:0000313" key="1">
    <source>
        <dbReference type="EMBL" id="TBW40942.1"/>
    </source>
</evidence>
<name>A0A4Q9VY79_9HYPH</name>
<dbReference type="RefSeq" id="WP_131305415.1">
    <property type="nucleotide sequence ID" value="NZ_SJFN01000002.1"/>
</dbReference>
<keyword evidence="2" id="KW-1185">Reference proteome</keyword>
<organism evidence="1 2">
    <name type="scientific">Siculibacillus lacustris</name>
    <dbReference type="NCBI Taxonomy" id="1549641"/>
    <lineage>
        <taxon>Bacteria</taxon>
        <taxon>Pseudomonadati</taxon>
        <taxon>Pseudomonadota</taxon>
        <taxon>Alphaproteobacteria</taxon>
        <taxon>Hyphomicrobiales</taxon>
        <taxon>Ancalomicrobiaceae</taxon>
        <taxon>Siculibacillus</taxon>
    </lineage>
</organism>
<dbReference type="AlphaFoldDB" id="A0A4Q9VY79"/>
<dbReference type="Proteomes" id="UP000292781">
    <property type="component" value="Unassembled WGS sequence"/>
</dbReference>
<protein>
    <submittedName>
        <fullName evidence="1">Uncharacterized protein</fullName>
    </submittedName>
</protein>
<dbReference type="EMBL" id="SJFN01000002">
    <property type="protein sequence ID" value="TBW40942.1"/>
    <property type="molecule type" value="Genomic_DNA"/>
</dbReference>
<accession>A0A4Q9VY79</accession>
<gene>
    <name evidence="1" type="ORF">EYW49_01955</name>
</gene>
<sequence length="68" mass="7778">MTSWKVCYRSKDLECVDKYATLELAVEATYSLLDLGYEVVSIGTWPFTSMIPAEEILRNYGPLRRRGA</sequence>